<dbReference type="PROSITE" id="PS51782">
    <property type="entry name" value="LYSM"/>
    <property type="match status" value="1"/>
</dbReference>
<dbReference type="Ensembl" id="ENSCHIT00010043644.1">
    <property type="protein sequence ID" value="ENSCHIP00010030992.1"/>
    <property type="gene ID" value="ENSCHIG00010022898.1"/>
</dbReference>
<reference evidence="2" key="1">
    <citation type="submission" date="2019-03" db="EMBL/GenBank/DDBJ databases">
        <title>Genome sequencing and reference-guided assembly of Black Bengal Goat (Capra hircus).</title>
        <authorList>
            <person name="Siddiki A.Z."/>
            <person name="Baten A."/>
            <person name="Billah M."/>
            <person name="Alam M.A.U."/>
            <person name="Shawrob K.S.M."/>
            <person name="Saha S."/>
            <person name="Chowdhury M."/>
            <person name="Rahman A.H."/>
            <person name="Stear M."/>
            <person name="Miah G."/>
            <person name="Das G.B."/>
            <person name="Hossain M.M."/>
            <person name="Kumkum M."/>
            <person name="Islam M.S."/>
            <person name="Mollah A.M."/>
            <person name="Ahsan A."/>
            <person name="Tusar F."/>
            <person name="Khan M.K.I."/>
        </authorList>
    </citation>
    <scope>NUCLEOTIDE SEQUENCE [LARGE SCALE GENOMIC DNA]</scope>
</reference>
<organism evidence="2">
    <name type="scientific">Capra hircus</name>
    <name type="common">Goat</name>
    <dbReference type="NCBI Taxonomy" id="9925"/>
    <lineage>
        <taxon>Eukaryota</taxon>
        <taxon>Metazoa</taxon>
        <taxon>Chordata</taxon>
        <taxon>Craniata</taxon>
        <taxon>Vertebrata</taxon>
        <taxon>Euteleostomi</taxon>
        <taxon>Mammalia</taxon>
        <taxon>Eutheria</taxon>
        <taxon>Laurasiatheria</taxon>
        <taxon>Artiodactyla</taxon>
        <taxon>Ruminantia</taxon>
        <taxon>Pecora</taxon>
        <taxon>Bovidae</taxon>
        <taxon>Caprinae</taxon>
        <taxon>Capra</taxon>
    </lineage>
</organism>
<name>A0A8C2RNB2_CAPHI</name>
<sequence length="64" mass="7226">MVVQKPHGTMEYTAGSQDTLNSIALKFNITPNKLVELNKLFTHTIVPGQVMIFLLNFPLETFSF</sequence>
<dbReference type="InterPro" id="IPR018392">
    <property type="entry name" value="LysM"/>
</dbReference>
<dbReference type="CDD" id="cd00118">
    <property type="entry name" value="LysM"/>
    <property type="match status" value="1"/>
</dbReference>
<dbReference type="InterPro" id="IPR036779">
    <property type="entry name" value="LysM_dom_sf"/>
</dbReference>
<proteinExistence type="predicted"/>
<feature type="domain" description="LysM" evidence="1">
    <location>
        <begin position="10"/>
        <end position="53"/>
    </location>
</feature>
<protein>
    <recommendedName>
        <fullName evidence="1">LysM domain-containing protein</fullName>
    </recommendedName>
</protein>
<accession>A0A8C2RNB2</accession>
<evidence type="ECO:0000259" key="1">
    <source>
        <dbReference type="PROSITE" id="PS51782"/>
    </source>
</evidence>
<evidence type="ECO:0000313" key="2">
    <source>
        <dbReference type="Ensembl" id="ENSCHIP00010030992.1"/>
    </source>
</evidence>
<reference evidence="2" key="2">
    <citation type="submission" date="2025-08" db="UniProtKB">
        <authorList>
            <consortium name="Ensembl"/>
        </authorList>
    </citation>
    <scope>IDENTIFICATION</scope>
</reference>
<dbReference type="AlphaFoldDB" id="A0A8C2RNB2"/>
<dbReference type="SUPFAM" id="SSF54106">
    <property type="entry name" value="LysM domain"/>
    <property type="match status" value="1"/>
</dbReference>
<dbReference type="SMART" id="SM00257">
    <property type="entry name" value="LysM"/>
    <property type="match status" value="1"/>
</dbReference>
<dbReference type="Pfam" id="PF01476">
    <property type="entry name" value="LysM"/>
    <property type="match status" value="1"/>
</dbReference>
<dbReference type="Gene3D" id="3.10.350.10">
    <property type="entry name" value="LysM domain"/>
    <property type="match status" value="1"/>
</dbReference>